<accession>A0ABU3F8Q7</accession>
<keyword evidence="1" id="KW-1133">Transmembrane helix</keyword>
<comment type="caution">
    <text evidence="2">The sequence shown here is derived from an EMBL/GenBank/DDBJ whole genome shotgun (WGS) entry which is preliminary data.</text>
</comment>
<evidence type="ECO:0008006" key="4">
    <source>
        <dbReference type="Google" id="ProtNLM"/>
    </source>
</evidence>
<name>A0ABU3F8Q7_9ENTE</name>
<sequence length="41" mass="4693">MKREKDASKNGVKPTDFLLEMLALFILISLTIYAIKTGKFF</sequence>
<reference evidence="2" key="1">
    <citation type="submission" date="2023-03" db="EMBL/GenBank/DDBJ databases">
        <authorList>
            <person name="Shen W."/>
            <person name="Cai J."/>
        </authorList>
    </citation>
    <scope>NUCLEOTIDE SEQUENCE</scope>
    <source>
        <strain evidence="2">P66-3</strain>
    </source>
</reference>
<feature type="transmembrane region" description="Helical" evidence="1">
    <location>
        <begin position="17"/>
        <end position="35"/>
    </location>
</feature>
<dbReference type="EMBL" id="JARQAJ010000002">
    <property type="protein sequence ID" value="MDT2759043.1"/>
    <property type="molecule type" value="Genomic_DNA"/>
</dbReference>
<keyword evidence="1" id="KW-0472">Membrane</keyword>
<proteinExistence type="predicted"/>
<dbReference type="RefSeq" id="WP_311829616.1">
    <property type="nucleotide sequence ID" value="NZ_JARQAJ010000002.1"/>
</dbReference>
<keyword evidence="1" id="KW-0812">Transmembrane</keyword>
<keyword evidence="3" id="KW-1185">Reference proteome</keyword>
<evidence type="ECO:0000313" key="3">
    <source>
        <dbReference type="Proteomes" id="UP001181046"/>
    </source>
</evidence>
<gene>
    <name evidence="2" type="ORF">P7H27_04630</name>
</gene>
<evidence type="ECO:0000313" key="2">
    <source>
        <dbReference type="EMBL" id="MDT2759043.1"/>
    </source>
</evidence>
<organism evidence="2 3">
    <name type="scientific">Enterococcus xiangfangensis</name>
    <dbReference type="NCBI Taxonomy" id="1296537"/>
    <lineage>
        <taxon>Bacteria</taxon>
        <taxon>Bacillati</taxon>
        <taxon>Bacillota</taxon>
        <taxon>Bacilli</taxon>
        <taxon>Lactobacillales</taxon>
        <taxon>Enterococcaceae</taxon>
        <taxon>Enterococcus</taxon>
    </lineage>
</organism>
<evidence type="ECO:0000256" key="1">
    <source>
        <dbReference type="SAM" id="Phobius"/>
    </source>
</evidence>
<protein>
    <recommendedName>
        <fullName evidence="4">Holin-like toxin</fullName>
    </recommendedName>
</protein>
<dbReference type="Proteomes" id="UP001181046">
    <property type="component" value="Unassembled WGS sequence"/>
</dbReference>